<dbReference type="EMBL" id="ML121571">
    <property type="protein sequence ID" value="RPB20468.1"/>
    <property type="molecule type" value="Genomic_DNA"/>
</dbReference>
<keyword evidence="1" id="KW-0472">Membrane</keyword>
<proteinExistence type="predicted"/>
<evidence type="ECO:0000313" key="2">
    <source>
        <dbReference type="EMBL" id="RPB20468.1"/>
    </source>
</evidence>
<dbReference type="InParanoid" id="A0A3N4LFI5"/>
<protein>
    <submittedName>
        <fullName evidence="2">Uncharacterized protein</fullName>
    </submittedName>
</protein>
<reference evidence="2 3" key="1">
    <citation type="journal article" date="2018" name="Nat. Ecol. Evol.">
        <title>Pezizomycetes genomes reveal the molecular basis of ectomycorrhizal truffle lifestyle.</title>
        <authorList>
            <person name="Murat C."/>
            <person name="Payen T."/>
            <person name="Noel B."/>
            <person name="Kuo A."/>
            <person name="Morin E."/>
            <person name="Chen J."/>
            <person name="Kohler A."/>
            <person name="Krizsan K."/>
            <person name="Balestrini R."/>
            <person name="Da Silva C."/>
            <person name="Montanini B."/>
            <person name="Hainaut M."/>
            <person name="Levati E."/>
            <person name="Barry K.W."/>
            <person name="Belfiori B."/>
            <person name="Cichocki N."/>
            <person name="Clum A."/>
            <person name="Dockter R.B."/>
            <person name="Fauchery L."/>
            <person name="Guy J."/>
            <person name="Iotti M."/>
            <person name="Le Tacon F."/>
            <person name="Lindquist E.A."/>
            <person name="Lipzen A."/>
            <person name="Malagnac F."/>
            <person name="Mello A."/>
            <person name="Molinier V."/>
            <person name="Miyauchi S."/>
            <person name="Poulain J."/>
            <person name="Riccioni C."/>
            <person name="Rubini A."/>
            <person name="Sitrit Y."/>
            <person name="Splivallo R."/>
            <person name="Traeger S."/>
            <person name="Wang M."/>
            <person name="Zifcakova L."/>
            <person name="Wipf D."/>
            <person name="Zambonelli A."/>
            <person name="Paolocci F."/>
            <person name="Nowrousian M."/>
            <person name="Ottonello S."/>
            <person name="Baldrian P."/>
            <person name="Spatafora J.W."/>
            <person name="Henrissat B."/>
            <person name="Nagy L.G."/>
            <person name="Aury J.M."/>
            <person name="Wincker P."/>
            <person name="Grigoriev I.V."/>
            <person name="Bonfante P."/>
            <person name="Martin F.M."/>
        </authorList>
    </citation>
    <scope>NUCLEOTIDE SEQUENCE [LARGE SCALE GENOMIC DNA]</scope>
    <source>
        <strain evidence="2 3">ATCC MYA-4762</strain>
    </source>
</reference>
<gene>
    <name evidence="2" type="ORF">L211DRAFT_521141</name>
</gene>
<sequence>MHRVDRYNLTPRGLRILMLSSLSPLSMNGCGQFSLPDPNSITYILFLIPLEPLAFYCCLMTYAGALACKGLVMSTLPSQVHGVQYSRTITCHGGNNT</sequence>
<feature type="transmembrane region" description="Helical" evidence="1">
    <location>
        <begin position="41"/>
        <end position="63"/>
    </location>
</feature>
<organism evidence="2 3">
    <name type="scientific">Terfezia boudieri ATCC MYA-4762</name>
    <dbReference type="NCBI Taxonomy" id="1051890"/>
    <lineage>
        <taxon>Eukaryota</taxon>
        <taxon>Fungi</taxon>
        <taxon>Dikarya</taxon>
        <taxon>Ascomycota</taxon>
        <taxon>Pezizomycotina</taxon>
        <taxon>Pezizomycetes</taxon>
        <taxon>Pezizales</taxon>
        <taxon>Pezizaceae</taxon>
        <taxon>Terfezia</taxon>
    </lineage>
</organism>
<dbReference type="Proteomes" id="UP000267821">
    <property type="component" value="Unassembled WGS sequence"/>
</dbReference>
<keyword evidence="1" id="KW-0812">Transmembrane</keyword>
<dbReference type="AlphaFoldDB" id="A0A3N4LFI5"/>
<evidence type="ECO:0000313" key="3">
    <source>
        <dbReference type="Proteomes" id="UP000267821"/>
    </source>
</evidence>
<name>A0A3N4LFI5_9PEZI</name>
<feature type="transmembrane region" description="Helical" evidence="1">
    <location>
        <begin position="12"/>
        <end position="35"/>
    </location>
</feature>
<evidence type="ECO:0000256" key="1">
    <source>
        <dbReference type="SAM" id="Phobius"/>
    </source>
</evidence>
<accession>A0A3N4LFI5</accession>
<keyword evidence="1" id="KW-1133">Transmembrane helix</keyword>
<keyword evidence="3" id="KW-1185">Reference proteome</keyword>